<dbReference type="EMBL" id="AP023322">
    <property type="protein sequence ID" value="BCI63397.1"/>
    <property type="molecule type" value="Genomic_DNA"/>
</dbReference>
<sequence length="291" mass="32586">MASMRELKGRIGSVNSSQKITGAMKMISSAKLRKVQSALEHLMPFRNQLQNTINNLLGADSEYQSPLTEQRPVHRVAFVVFGSDEGLCGAFNVSLFKFLLEAINRTNNELGTKTEYIVYPVGKKILSSVSKMKDVEIADVSYLNSKSGADAVKRLTDELTNRFLSHEIDRVELLYFHFKSIGSQALDSRILLPVSVADLAGGELLSHAKPYIYEPDSETIFRTVIPLYVRSNLHETWLESRTSEQAARIMAMQMANDNAKKLLDSLQLEYNKLRQQNITAELLDILGGSVQ</sequence>
<keyword evidence="6 10" id="KW-0406">Ion transport</keyword>
<dbReference type="SUPFAM" id="SSF52943">
    <property type="entry name" value="ATP synthase (F1-ATPase), gamma subunit"/>
    <property type="match status" value="1"/>
</dbReference>
<evidence type="ECO:0000313" key="13">
    <source>
        <dbReference type="Proteomes" id="UP000594042"/>
    </source>
</evidence>
<dbReference type="GO" id="GO:0005886">
    <property type="term" value="C:plasma membrane"/>
    <property type="evidence" value="ECO:0007669"/>
    <property type="project" value="UniProtKB-SubCell"/>
</dbReference>
<dbReference type="AlphaFoldDB" id="A0A7G1I146"/>
<keyword evidence="13" id="KW-1185">Reference proteome</keyword>
<dbReference type="GO" id="GO:0042777">
    <property type="term" value="P:proton motive force-driven plasma membrane ATP synthesis"/>
    <property type="evidence" value="ECO:0007669"/>
    <property type="project" value="UniProtKB-UniRule"/>
</dbReference>
<dbReference type="RefSeq" id="WP_021930635.1">
    <property type="nucleotide sequence ID" value="NZ_AP023322.1"/>
</dbReference>
<comment type="similarity">
    <text evidence="3 10">Belongs to the ATPase gamma chain family.</text>
</comment>
<keyword evidence="9 10" id="KW-0066">ATP synthesis</keyword>
<comment type="subcellular location">
    <subcellularLocation>
        <location evidence="10">Cell membrane</location>
        <topology evidence="10">Peripheral membrane protein</topology>
    </subcellularLocation>
    <subcellularLocation>
        <location evidence="2">Membrane</location>
        <topology evidence="2">Peripheral membrane protein</topology>
    </subcellularLocation>
</comment>
<keyword evidence="7 10" id="KW-0472">Membrane</keyword>
<evidence type="ECO:0000256" key="1">
    <source>
        <dbReference type="ARBA" id="ARBA00003456"/>
    </source>
</evidence>
<evidence type="ECO:0000256" key="6">
    <source>
        <dbReference type="ARBA" id="ARBA00023065"/>
    </source>
</evidence>
<evidence type="ECO:0000256" key="9">
    <source>
        <dbReference type="ARBA" id="ARBA00023310"/>
    </source>
</evidence>
<keyword evidence="11" id="KW-0175">Coiled coil</keyword>
<keyword evidence="8 10" id="KW-0139">CF(1)</keyword>
<proteinExistence type="inferred from homology"/>
<reference evidence="13" key="1">
    <citation type="submission" date="2020-07" db="EMBL/GenBank/DDBJ databases">
        <title>Complete genome sequencing of Coprobacter sp. strain 2CBH44.</title>
        <authorList>
            <person name="Sakamoto M."/>
            <person name="Murakami T."/>
            <person name="Mori H."/>
        </authorList>
    </citation>
    <scope>NUCLEOTIDE SEQUENCE [LARGE SCALE GENOMIC DNA]</scope>
    <source>
        <strain evidence="13">2CBH44</strain>
    </source>
</reference>
<feature type="coiled-coil region" evidence="11">
    <location>
        <begin position="249"/>
        <end position="283"/>
    </location>
</feature>
<keyword evidence="4 10" id="KW-0813">Transport</keyword>
<dbReference type="PRINTS" id="PR00126">
    <property type="entry name" value="ATPASEGAMMA"/>
</dbReference>
<name>A0A7G1I146_9BACT</name>
<dbReference type="PANTHER" id="PTHR11693">
    <property type="entry name" value="ATP SYNTHASE GAMMA CHAIN"/>
    <property type="match status" value="1"/>
</dbReference>
<evidence type="ECO:0000256" key="11">
    <source>
        <dbReference type="SAM" id="Coils"/>
    </source>
</evidence>
<dbReference type="Proteomes" id="UP000594042">
    <property type="component" value="Chromosome"/>
</dbReference>
<dbReference type="GO" id="GO:0005524">
    <property type="term" value="F:ATP binding"/>
    <property type="evidence" value="ECO:0007669"/>
    <property type="project" value="UniProtKB-UniRule"/>
</dbReference>
<evidence type="ECO:0000256" key="3">
    <source>
        <dbReference type="ARBA" id="ARBA00007681"/>
    </source>
</evidence>
<dbReference type="GO" id="GO:0046933">
    <property type="term" value="F:proton-transporting ATP synthase activity, rotational mechanism"/>
    <property type="evidence" value="ECO:0007669"/>
    <property type="project" value="UniProtKB-UniRule"/>
</dbReference>
<keyword evidence="5 10" id="KW-0375">Hydrogen ion transport</keyword>
<organism evidence="12 13">
    <name type="scientific">Coprobacter secundus subsp. similis</name>
    <dbReference type="NCBI Taxonomy" id="2751153"/>
    <lineage>
        <taxon>Bacteria</taxon>
        <taxon>Pseudomonadati</taxon>
        <taxon>Bacteroidota</taxon>
        <taxon>Bacteroidia</taxon>
        <taxon>Bacteroidales</taxon>
        <taxon>Barnesiellaceae</taxon>
        <taxon>Coprobacter</taxon>
    </lineage>
</organism>
<evidence type="ECO:0000256" key="7">
    <source>
        <dbReference type="ARBA" id="ARBA00023136"/>
    </source>
</evidence>
<gene>
    <name evidence="10 12" type="primary">atpG</name>
    <name evidence="12" type="ORF">Cop2CBH44_17500</name>
</gene>
<dbReference type="KEGG" id="copr:Cop2CBH44_17500"/>
<dbReference type="CDD" id="cd12151">
    <property type="entry name" value="F1-ATPase_gamma"/>
    <property type="match status" value="1"/>
</dbReference>
<dbReference type="InterPro" id="IPR000131">
    <property type="entry name" value="ATP_synth_F1_gsu"/>
</dbReference>
<evidence type="ECO:0000256" key="10">
    <source>
        <dbReference type="HAMAP-Rule" id="MF_00815"/>
    </source>
</evidence>
<evidence type="ECO:0000256" key="5">
    <source>
        <dbReference type="ARBA" id="ARBA00022781"/>
    </source>
</evidence>
<dbReference type="NCBIfam" id="TIGR01146">
    <property type="entry name" value="ATPsyn_F1gamma"/>
    <property type="match status" value="1"/>
</dbReference>
<dbReference type="Gene3D" id="3.40.1380.10">
    <property type="match status" value="1"/>
</dbReference>
<evidence type="ECO:0000256" key="8">
    <source>
        <dbReference type="ARBA" id="ARBA00023196"/>
    </source>
</evidence>
<dbReference type="Pfam" id="PF00231">
    <property type="entry name" value="ATP-synt"/>
    <property type="match status" value="1"/>
</dbReference>
<evidence type="ECO:0000256" key="2">
    <source>
        <dbReference type="ARBA" id="ARBA00004170"/>
    </source>
</evidence>
<dbReference type="Gene3D" id="1.10.287.80">
    <property type="entry name" value="ATP synthase, gamma subunit, helix hairpin domain"/>
    <property type="match status" value="2"/>
</dbReference>
<accession>A0A7G1I146</accession>
<comment type="subunit">
    <text evidence="10">F-type ATPases have 2 components, CF(1) - the catalytic core - and CF(0) - the membrane proton channel. CF(1) has five subunits: alpha(3), beta(3), gamma(1), delta(1), epsilon(1). CF(0) has three main subunits: a, b and c.</text>
</comment>
<keyword evidence="10" id="KW-1003">Cell membrane</keyword>
<dbReference type="HAMAP" id="MF_00815">
    <property type="entry name" value="ATP_synth_gamma_bact"/>
    <property type="match status" value="1"/>
</dbReference>
<evidence type="ECO:0000256" key="4">
    <source>
        <dbReference type="ARBA" id="ARBA00022448"/>
    </source>
</evidence>
<dbReference type="GO" id="GO:0045259">
    <property type="term" value="C:proton-transporting ATP synthase complex"/>
    <property type="evidence" value="ECO:0007669"/>
    <property type="project" value="UniProtKB-KW"/>
</dbReference>
<evidence type="ECO:0000313" key="12">
    <source>
        <dbReference type="EMBL" id="BCI63397.1"/>
    </source>
</evidence>
<comment type="function">
    <text evidence="1 10">Produces ATP from ADP in the presence of a proton gradient across the membrane. The gamma chain is believed to be important in regulating ATPase activity and the flow of protons through the CF(0) complex.</text>
</comment>
<protein>
    <recommendedName>
        <fullName evidence="10">ATP synthase gamma chain</fullName>
    </recommendedName>
    <alternativeName>
        <fullName evidence="10">ATP synthase F1 sector gamma subunit</fullName>
    </alternativeName>
    <alternativeName>
        <fullName evidence="10">F-ATPase gamma subunit</fullName>
    </alternativeName>
</protein>
<dbReference type="PANTHER" id="PTHR11693:SF22">
    <property type="entry name" value="ATP SYNTHASE SUBUNIT GAMMA, MITOCHONDRIAL"/>
    <property type="match status" value="1"/>
</dbReference>
<dbReference type="InterPro" id="IPR035968">
    <property type="entry name" value="ATP_synth_F1_ATPase_gsu"/>
</dbReference>